<protein>
    <recommendedName>
        <fullName evidence="5">UDP-N-acetylmuramate dehydrogenase</fullName>
        <ecNumber evidence="5">1.3.1.98</ecNumber>
    </recommendedName>
</protein>
<accession>A0A381YT09</accession>
<dbReference type="InterPro" id="IPR016166">
    <property type="entry name" value="FAD-bd_PCMH"/>
</dbReference>
<comment type="subcellular location">
    <subcellularLocation>
        <location evidence="3">Cytoplasm</location>
    </subcellularLocation>
</comment>
<dbReference type="InterPro" id="IPR006094">
    <property type="entry name" value="Oxid_FAD_bind_N"/>
</dbReference>
<dbReference type="HAMAP" id="MF_00037">
    <property type="entry name" value="MurB"/>
    <property type="match status" value="1"/>
</dbReference>
<evidence type="ECO:0000256" key="9">
    <source>
        <dbReference type="ARBA" id="ARBA00022827"/>
    </source>
</evidence>
<dbReference type="InterPro" id="IPR036635">
    <property type="entry name" value="MurB_C_sf"/>
</dbReference>
<evidence type="ECO:0000256" key="1">
    <source>
        <dbReference type="ARBA" id="ARBA00001974"/>
    </source>
</evidence>
<dbReference type="GO" id="GO:0008360">
    <property type="term" value="P:regulation of cell shape"/>
    <property type="evidence" value="ECO:0007669"/>
    <property type="project" value="UniProtKB-KW"/>
</dbReference>
<keyword evidence="11" id="KW-0133">Cell shape</keyword>
<keyword evidence="10" id="KW-0521">NADP</keyword>
<evidence type="ECO:0000256" key="8">
    <source>
        <dbReference type="ARBA" id="ARBA00022630"/>
    </source>
</evidence>
<comment type="pathway">
    <text evidence="4">Cell wall biogenesis; peptidoglycan biosynthesis.</text>
</comment>
<dbReference type="UniPathway" id="UPA00219"/>
<evidence type="ECO:0000256" key="11">
    <source>
        <dbReference type="ARBA" id="ARBA00022960"/>
    </source>
</evidence>
<gene>
    <name evidence="18" type="ORF">METZ01_LOCUS132938</name>
</gene>
<evidence type="ECO:0000256" key="14">
    <source>
        <dbReference type="ARBA" id="ARBA00023306"/>
    </source>
</evidence>
<evidence type="ECO:0000256" key="16">
    <source>
        <dbReference type="ARBA" id="ARBA00048914"/>
    </source>
</evidence>
<dbReference type="GO" id="GO:0008762">
    <property type="term" value="F:UDP-N-acetylmuramate dehydrogenase activity"/>
    <property type="evidence" value="ECO:0007669"/>
    <property type="project" value="UniProtKB-EC"/>
</dbReference>
<dbReference type="EMBL" id="UINC01018976">
    <property type="protein sequence ID" value="SVA80084.1"/>
    <property type="molecule type" value="Genomic_DNA"/>
</dbReference>
<dbReference type="InterPro" id="IPR003170">
    <property type="entry name" value="MurB"/>
</dbReference>
<feature type="domain" description="FAD-binding PCMH-type" evidence="17">
    <location>
        <begin position="27"/>
        <end position="211"/>
    </location>
</feature>
<dbReference type="Gene3D" id="3.30.465.10">
    <property type="match status" value="1"/>
</dbReference>
<dbReference type="GO" id="GO:0009252">
    <property type="term" value="P:peptidoglycan biosynthetic process"/>
    <property type="evidence" value="ECO:0007669"/>
    <property type="project" value="UniProtKB-UniPathway"/>
</dbReference>
<evidence type="ECO:0000256" key="4">
    <source>
        <dbReference type="ARBA" id="ARBA00004752"/>
    </source>
</evidence>
<evidence type="ECO:0000256" key="6">
    <source>
        <dbReference type="ARBA" id="ARBA00022490"/>
    </source>
</evidence>
<dbReference type="Gene3D" id="3.30.43.10">
    <property type="entry name" value="Uridine Diphospho-n-acetylenolpyruvylglucosamine Reductase, domain 2"/>
    <property type="match status" value="1"/>
</dbReference>
<dbReference type="InterPro" id="IPR016169">
    <property type="entry name" value="FAD-bd_PCMH_sub2"/>
</dbReference>
<name>A0A381YT09_9ZZZZ</name>
<keyword evidence="12" id="KW-0573">Peptidoglycan synthesis</keyword>
<evidence type="ECO:0000256" key="7">
    <source>
        <dbReference type="ARBA" id="ARBA00022618"/>
    </source>
</evidence>
<dbReference type="InterPro" id="IPR036318">
    <property type="entry name" value="FAD-bd_PCMH-like_sf"/>
</dbReference>
<keyword evidence="15" id="KW-0961">Cell wall biogenesis/degradation</keyword>
<dbReference type="AlphaFoldDB" id="A0A381YT09"/>
<dbReference type="GO" id="GO:0051301">
    <property type="term" value="P:cell division"/>
    <property type="evidence" value="ECO:0007669"/>
    <property type="project" value="UniProtKB-KW"/>
</dbReference>
<dbReference type="SUPFAM" id="SSF56176">
    <property type="entry name" value="FAD-binding/transporter-associated domain-like"/>
    <property type="match status" value="1"/>
</dbReference>
<dbReference type="PROSITE" id="PS51387">
    <property type="entry name" value="FAD_PCMH"/>
    <property type="match status" value="1"/>
</dbReference>
<comment type="cofactor">
    <cofactor evidence="1">
        <name>FAD</name>
        <dbReference type="ChEBI" id="CHEBI:57692"/>
    </cofactor>
</comment>
<evidence type="ECO:0000256" key="15">
    <source>
        <dbReference type="ARBA" id="ARBA00023316"/>
    </source>
</evidence>
<evidence type="ECO:0000256" key="2">
    <source>
        <dbReference type="ARBA" id="ARBA00003921"/>
    </source>
</evidence>
<dbReference type="PANTHER" id="PTHR21071">
    <property type="entry name" value="UDP-N-ACETYLENOLPYRUVOYLGLUCOSAMINE REDUCTASE"/>
    <property type="match status" value="1"/>
</dbReference>
<dbReference type="PANTHER" id="PTHR21071:SF4">
    <property type="entry name" value="UDP-N-ACETYLENOLPYRUVOYLGLUCOSAMINE REDUCTASE"/>
    <property type="match status" value="1"/>
</dbReference>
<keyword evidence="7" id="KW-0132">Cell division</keyword>
<comment type="catalytic activity">
    <reaction evidence="16">
        <text>UDP-N-acetyl-alpha-D-muramate + NADP(+) = UDP-N-acetyl-3-O-(1-carboxyvinyl)-alpha-D-glucosamine + NADPH + H(+)</text>
        <dbReference type="Rhea" id="RHEA:12248"/>
        <dbReference type="ChEBI" id="CHEBI:15378"/>
        <dbReference type="ChEBI" id="CHEBI:57783"/>
        <dbReference type="ChEBI" id="CHEBI:58349"/>
        <dbReference type="ChEBI" id="CHEBI:68483"/>
        <dbReference type="ChEBI" id="CHEBI:70757"/>
        <dbReference type="EC" id="1.3.1.98"/>
    </reaction>
</comment>
<evidence type="ECO:0000256" key="5">
    <source>
        <dbReference type="ARBA" id="ARBA00012518"/>
    </source>
</evidence>
<evidence type="ECO:0000259" key="17">
    <source>
        <dbReference type="PROSITE" id="PS51387"/>
    </source>
</evidence>
<keyword evidence="13" id="KW-0560">Oxidoreductase</keyword>
<evidence type="ECO:0000256" key="12">
    <source>
        <dbReference type="ARBA" id="ARBA00022984"/>
    </source>
</evidence>
<dbReference type="InterPro" id="IPR016167">
    <property type="entry name" value="FAD-bd_PCMH_sub1"/>
</dbReference>
<organism evidence="18">
    <name type="scientific">marine metagenome</name>
    <dbReference type="NCBI Taxonomy" id="408172"/>
    <lineage>
        <taxon>unclassified sequences</taxon>
        <taxon>metagenomes</taxon>
        <taxon>ecological metagenomes</taxon>
    </lineage>
</organism>
<dbReference type="NCBIfam" id="TIGR00179">
    <property type="entry name" value="murB"/>
    <property type="match status" value="1"/>
</dbReference>
<dbReference type="GO" id="GO:0071949">
    <property type="term" value="F:FAD binding"/>
    <property type="evidence" value="ECO:0007669"/>
    <property type="project" value="InterPro"/>
</dbReference>
<sequence>MQLATIFPGVRGEIRQDEPMAQHTSWRVGGAAGYYFKPQDREDLSLFLSVLPRATPLLWVGHGSNLLVRDGGFPGAVVCCHGQLSDLEKVAGHRLYAEAGVSCAKVARFSTRAGLQGAEFLAGIPGTIGGALAMNAGAFGGEIWDIVSSVELIDRDGQVHGRSAAHFEPGYRAVDLPVGHWFLSATLGLATGNAEYGRGRIRSLLVERADRQPVRGASAGSVFRNPIGDYAARLIDKAGLKGLRRGDAEVSLQHANFIVNCGHASASDIEALISQVQSRVKEQFGVLLEPEVRIVGERS</sequence>
<evidence type="ECO:0000256" key="13">
    <source>
        <dbReference type="ARBA" id="ARBA00023002"/>
    </source>
</evidence>
<dbReference type="GO" id="GO:0071555">
    <property type="term" value="P:cell wall organization"/>
    <property type="evidence" value="ECO:0007669"/>
    <property type="project" value="UniProtKB-KW"/>
</dbReference>
<keyword evidence="9" id="KW-0274">FAD</keyword>
<dbReference type="Pfam" id="PF01565">
    <property type="entry name" value="FAD_binding_4"/>
    <property type="match status" value="1"/>
</dbReference>
<dbReference type="Pfam" id="PF02873">
    <property type="entry name" value="MurB_C"/>
    <property type="match status" value="1"/>
</dbReference>
<evidence type="ECO:0000313" key="18">
    <source>
        <dbReference type="EMBL" id="SVA80084.1"/>
    </source>
</evidence>
<reference evidence="18" key="1">
    <citation type="submission" date="2018-05" db="EMBL/GenBank/DDBJ databases">
        <authorList>
            <person name="Lanie J.A."/>
            <person name="Ng W.-L."/>
            <person name="Kazmierczak K.M."/>
            <person name="Andrzejewski T.M."/>
            <person name="Davidsen T.M."/>
            <person name="Wayne K.J."/>
            <person name="Tettelin H."/>
            <person name="Glass J.I."/>
            <person name="Rusch D."/>
            <person name="Podicherti R."/>
            <person name="Tsui H.-C.T."/>
            <person name="Winkler M.E."/>
        </authorList>
    </citation>
    <scope>NUCLEOTIDE SEQUENCE</scope>
</reference>
<dbReference type="SUPFAM" id="SSF56194">
    <property type="entry name" value="Uridine diphospho-N-Acetylenolpyruvylglucosamine reductase, MurB, C-terminal domain"/>
    <property type="match status" value="1"/>
</dbReference>
<dbReference type="EC" id="1.3.1.98" evidence="5"/>
<keyword evidence="6" id="KW-0963">Cytoplasm</keyword>
<keyword evidence="14" id="KW-0131">Cell cycle</keyword>
<dbReference type="InterPro" id="IPR011601">
    <property type="entry name" value="MurB_C"/>
</dbReference>
<evidence type="ECO:0000256" key="10">
    <source>
        <dbReference type="ARBA" id="ARBA00022857"/>
    </source>
</evidence>
<dbReference type="NCBIfam" id="NF010480">
    <property type="entry name" value="PRK13905.1"/>
    <property type="match status" value="1"/>
</dbReference>
<proteinExistence type="inferred from homology"/>
<comment type="function">
    <text evidence="2">Cell wall formation.</text>
</comment>
<evidence type="ECO:0000256" key="3">
    <source>
        <dbReference type="ARBA" id="ARBA00004496"/>
    </source>
</evidence>
<dbReference type="Gene3D" id="3.90.78.10">
    <property type="entry name" value="UDP-N-acetylenolpyruvoylglucosamine reductase, C-terminal domain"/>
    <property type="match status" value="1"/>
</dbReference>
<keyword evidence="8" id="KW-0285">Flavoprotein</keyword>
<dbReference type="GO" id="GO:0005829">
    <property type="term" value="C:cytosol"/>
    <property type="evidence" value="ECO:0007669"/>
    <property type="project" value="TreeGrafter"/>
</dbReference>